<dbReference type="AlphaFoldDB" id="A0A9W9YXL0"/>
<dbReference type="EMBL" id="MU826850">
    <property type="protein sequence ID" value="KAJ7371226.1"/>
    <property type="molecule type" value="Genomic_DNA"/>
</dbReference>
<protein>
    <submittedName>
        <fullName evidence="2">Uncharacterized protein</fullName>
    </submittedName>
</protein>
<comment type="caution">
    <text evidence="2">The sequence shown here is derived from an EMBL/GenBank/DDBJ whole genome shotgun (WGS) entry which is preliminary data.</text>
</comment>
<keyword evidence="3" id="KW-1185">Reference proteome</keyword>
<dbReference type="Proteomes" id="UP001163046">
    <property type="component" value="Unassembled WGS sequence"/>
</dbReference>
<feature type="coiled-coil region" evidence="1">
    <location>
        <begin position="22"/>
        <end position="53"/>
    </location>
</feature>
<organism evidence="2 3">
    <name type="scientific">Desmophyllum pertusum</name>
    <dbReference type="NCBI Taxonomy" id="174260"/>
    <lineage>
        <taxon>Eukaryota</taxon>
        <taxon>Metazoa</taxon>
        <taxon>Cnidaria</taxon>
        <taxon>Anthozoa</taxon>
        <taxon>Hexacorallia</taxon>
        <taxon>Scleractinia</taxon>
        <taxon>Caryophylliina</taxon>
        <taxon>Caryophylliidae</taxon>
        <taxon>Desmophyllum</taxon>
    </lineage>
</organism>
<name>A0A9W9YXL0_9CNID</name>
<dbReference type="OrthoDB" id="5990401at2759"/>
<evidence type="ECO:0000256" key="1">
    <source>
        <dbReference type="SAM" id="Coils"/>
    </source>
</evidence>
<gene>
    <name evidence="2" type="ORF">OS493_027340</name>
</gene>
<keyword evidence="1" id="KW-0175">Coiled coil</keyword>
<proteinExistence type="predicted"/>
<sequence>MKKTSSDSEPTYRRAEMILQSLAQTGQQLTKKNREIEHLLKEQDRRIKKCRKNEDNIHALLS</sequence>
<evidence type="ECO:0000313" key="3">
    <source>
        <dbReference type="Proteomes" id="UP001163046"/>
    </source>
</evidence>
<reference evidence="2" key="1">
    <citation type="submission" date="2023-01" db="EMBL/GenBank/DDBJ databases">
        <title>Genome assembly of the deep-sea coral Lophelia pertusa.</title>
        <authorList>
            <person name="Herrera S."/>
            <person name="Cordes E."/>
        </authorList>
    </citation>
    <scope>NUCLEOTIDE SEQUENCE</scope>
    <source>
        <strain evidence="2">USNM1676648</strain>
        <tissue evidence="2">Polyp</tissue>
    </source>
</reference>
<evidence type="ECO:0000313" key="2">
    <source>
        <dbReference type="EMBL" id="KAJ7371226.1"/>
    </source>
</evidence>
<accession>A0A9W9YXL0</accession>